<dbReference type="GeneID" id="35423865"/>
<name>A0ABZ0N6G6_CERBT</name>
<dbReference type="RefSeq" id="XP_065458047.1">
    <property type="nucleotide sequence ID" value="XM_065601975.1"/>
</dbReference>
<evidence type="ECO:0000256" key="4">
    <source>
        <dbReference type="ARBA" id="ARBA00023033"/>
    </source>
</evidence>
<organism evidence="6 7">
    <name type="scientific">Cercospora beticola</name>
    <name type="common">Sugarbeet leaf spot fungus</name>
    <dbReference type="NCBI Taxonomy" id="122368"/>
    <lineage>
        <taxon>Eukaryota</taxon>
        <taxon>Fungi</taxon>
        <taxon>Dikarya</taxon>
        <taxon>Ascomycota</taxon>
        <taxon>Pezizomycotina</taxon>
        <taxon>Dothideomycetes</taxon>
        <taxon>Dothideomycetidae</taxon>
        <taxon>Mycosphaerellales</taxon>
        <taxon>Mycosphaerellaceae</taxon>
        <taxon>Cercospora</taxon>
    </lineage>
</organism>
<protein>
    <recommendedName>
        <fullName evidence="5">FAD-binding domain-containing protein</fullName>
    </recommendedName>
</protein>
<evidence type="ECO:0000313" key="7">
    <source>
        <dbReference type="Proteomes" id="UP001302367"/>
    </source>
</evidence>
<dbReference type="PRINTS" id="PR00420">
    <property type="entry name" value="RNGMNOXGNASE"/>
</dbReference>
<dbReference type="Proteomes" id="UP001302367">
    <property type="component" value="Chromosome 1"/>
</dbReference>
<keyword evidence="2" id="KW-0274">FAD</keyword>
<dbReference type="EMBL" id="CP134184">
    <property type="protein sequence ID" value="WPA95456.1"/>
    <property type="molecule type" value="Genomic_DNA"/>
</dbReference>
<evidence type="ECO:0000256" key="1">
    <source>
        <dbReference type="ARBA" id="ARBA00022630"/>
    </source>
</evidence>
<gene>
    <name evidence="6" type="ORF">RHO25_000055</name>
</gene>
<sequence>MPAKRQRSFQRTICIEQKVGLLSSERGVQLSKQSEAEQYQKNESMGINVAIVGSGPAGCMLARLLLNNDSHVTVTIFESESSIDFRSQGGTLDLHEKTGQAALKKAGLFDAFLKYARYDGEAFKIADKNLLCYITQQGSKGSSTTGRPEIDRPRLRELIFRSLPEGTIRWSKKLVKISDGHVLSFANDSTASGFDLIVGADGAWSKVRPLLSDARPYYSGIAGHSLLISNAEQQVPDLHKLVNRGNLFAFSDGKSIMAQQIGDGSINVATWAKAIRLEYADWHPELLALTQAANGAAQPRDLYMLPIGHKWKHRPGVTLIGDAAHVMTPFAGEGVDLAFQDAMKLAAAIKASHSSQELDRKVEAFERDMFQRATETQQLTYDMMTAMFFTPGAPREGIERYILRAVRGELGPWITTLLTPVVYV</sequence>
<evidence type="ECO:0000256" key="3">
    <source>
        <dbReference type="ARBA" id="ARBA00023002"/>
    </source>
</evidence>
<proteinExistence type="predicted"/>
<keyword evidence="3" id="KW-0560">Oxidoreductase</keyword>
<keyword evidence="7" id="KW-1185">Reference proteome</keyword>
<evidence type="ECO:0000256" key="2">
    <source>
        <dbReference type="ARBA" id="ARBA00022827"/>
    </source>
</evidence>
<dbReference type="SUPFAM" id="SSF51905">
    <property type="entry name" value="FAD/NAD(P)-binding domain"/>
    <property type="match status" value="1"/>
</dbReference>
<evidence type="ECO:0000259" key="5">
    <source>
        <dbReference type="Pfam" id="PF01494"/>
    </source>
</evidence>
<dbReference type="Pfam" id="PF01494">
    <property type="entry name" value="FAD_binding_3"/>
    <property type="match status" value="1"/>
</dbReference>
<dbReference type="Gene3D" id="3.50.50.60">
    <property type="entry name" value="FAD/NAD(P)-binding domain"/>
    <property type="match status" value="1"/>
</dbReference>
<keyword evidence="1" id="KW-0285">Flavoprotein</keyword>
<dbReference type="PANTHER" id="PTHR46972">
    <property type="entry name" value="MONOOXYGENASE ASQM-RELATED"/>
    <property type="match status" value="1"/>
</dbReference>
<dbReference type="InterPro" id="IPR002938">
    <property type="entry name" value="FAD-bd"/>
</dbReference>
<dbReference type="InterPro" id="IPR036188">
    <property type="entry name" value="FAD/NAD-bd_sf"/>
</dbReference>
<evidence type="ECO:0000313" key="6">
    <source>
        <dbReference type="EMBL" id="WPA95456.1"/>
    </source>
</evidence>
<feature type="domain" description="FAD-binding" evidence="5">
    <location>
        <begin position="48"/>
        <end position="369"/>
    </location>
</feature>
<reference evidence="6 7" key="1">
    <citation type="submission" date="2023-09" db="EMBL/GenBank/DDBJ databases">
        <title>Complete-Gapless Cercospora beticola genome.</title>
        <authorList>
            <person name="Wyatt N.A."/>
            <person name="Spanner R.E."/>
            <person name="Bolton M.D."/>
        </authorList>
    </citation>
    <scope>NUCLEOTIDE SEQUENCE [LARGE SCALE GENOMIC DNA]</scope>
    <source>
        <strain evidence="6">Cb09-40</strain>
    </source>
</reference>
<keyword evidence="4" id="KW-0503">Monooxygenase</keyword>
<accession>A0ABZ0N6G6</accession>
<dbReference type="PANTHER" id="PTHR46972:SF1">
    <property type="entry name" value="FAD DEPENDENT OXIDOREDUCTASE DOMAIN-CONTAINING PROTEIN"/>
    <property type="match status" value="1"/>
</dbReference>